<comment type="caution">
    <text evidence="1">The sequence shown here is derived from an EMBL/GenBank/DDBJ whole genome shotgun (WGS) entry which is preliminary data.</text>
</comment>
<organism evidence="1 2">
    <name type="scientific">Taklimakanibacter albus</name>
    <dbReference type="NCBI Taxonomy" id="2800327"/>
    <lineage>
        <taxon>Bacteria</taxon>
        <taxon>Pseudomonadati</taxon>
        <taxon>Pseudomonadota</taxon>
        <taxon>Alphaproteobacteria</taxon>
        <taxon>Hyphomicrobiales</taxon>
        <taxon>Aestuariivirgaceae</taxon>
        <taxon>Taklimakanibacter</taxon>
    </lineage>
</organism>
<dbReference type="Proteomes" id="UP000616151">
    <property type="component" value="Unassembled WGS sequence"/>
</dbReference>
<protein>
    <submittedName>
        <fullName evidence="1">Shikimate kinase</fullName>
    </submittedName>
</protein>
<name>A0ACC5RFC0_9HYPH</name>
<evidence type="ECO:0000313" key="1">
    <source>
        <dbReference type="EMBL" id="MBK1871396.1"/>
    </source>
</evidence>
<accession>A0ACC5RFC0</accession>
<sequence length="155" mass="16937">MSGTGKTAVISELKTRGFAAIDLDTPEWSHWVAAAPADGLTPADGKDWIWQEDRVRALLSAPQDGLLFISGCAENMHRLYPLIDRIFLLSAPIDAIMARLEKRSPDGCGHTTEERARIAALIATIEPLLREAAHHEISTSGPTNETVDRILSLLE</sequence>
<proteinExistence type="predicted"/>
<keyword evidence="2" id="KW-1185">Reference proteome</keyword>
<keyword evidence="1" id="KW-0808">Transferase</keyword>
<keyword evidence="1" id="KW-0418">Kinase</keyword>
<evidence type="ECO:0000313" key="2">
    <source>
        <dbReference type="Proteomes" id="UP000616151"/>
    </source>
</evidence>
<reference evidence="1" key="1">
    <citation type="submission" date="2021-01" db="EMBL/GenBank/DDBJ databases">
        <authorList>
            <person name="Sun Q."/>
        </authorList>
    </citation>
    <scope>NUCLEOTIDE SEQUENCE</scope>
    <source>
        <strain evidence="1">YIM B02566</strain>
    </source>
</reference>
<gene>
    <name evidence="1" type="ORF">JHL16_33825</name>
</gene>
<dbReference type="EMBL" id="JAENHL010000008">
    <property type="protein sequence ID" value="MBK1871396.1"/>
    <property type="molecule type" value="Genomic_DNA"/>
</dbReference>